<evidence type="ECO:0000313" key="1">
    <source>
        <dbReference type="EMBL" id="KZS17114.1"/>
    </source>
</evidence>
<dbReference type="AlphaFoldDB" id="A0A165A2W1"/>
<dbReference type="EMBL" id="LRGB01000642">
    <property type="protein sequence ID" value="KZS17114.1"/>
    <property type="molecule type" value="Genomic_DNA"/>
</dbReference>
<reference evidence="1 2" key="1">
    <citation type="submission" date="2016-03" db="EMBL/GenBank/DDBJ databases">
        <title>EvidentialGene: Evidence-directed Construction of Genes on Genomes.</title>
        <authorList>
            <person name="Gilbert D.G."/>
            <person name="Choi J.-H."/>
            <person name="Mockaitis K."/>
            <person name="Colbourne J."/>
            <person name="Pfrender M."/>
        </authorList>
    </citation>
    <scope>NUCLEOTIDE SEQUENCE [LARGE SCALE GENOMIC DNA]</scope>
    <source>
        <strain evidence="1 2">Xinb3</strain>
        <tissue evidence="1">Complete organism</tissue>
    </source>
</reference>
<gene>
    <name evidence="1" type="ORF">APZ42_016688</name>
</gene>
<organism evidence="1 2">
    <name type="scientific">Daphnia magna</name>
    <dbReference type="NCBI Taxonomy" id="35525"/>
    <lineage>
        <taxon>Eukaryota</taxon>
        <taxon>Metazoa</taxon>
        <taxon>Ecdysozoa</taxon>
        <taxon>Arthropoda</taxon>
        <taxon>Crustacea</taxon>
        <taxon>Branchiopoda</taxon>
        <taxon>Diplostraca</taxon>
        <taxon>Cladocera</taxon>
        <taxon>Anomopoda</taxon>
        <taxon>Daphniidae</taxon>
        <taxon>Daphnia</taxon>
    </lineage>
</organism>
<sequence length="53" mass="6450">MTITSFATFNSIPFFKIKFFNNKSFRLVRIILNRTAVWRRRHDIFAAFTEYSQ</sequence>
<evidence type="ECO:0000313" key="2">
    <source>
        <dbReference type="Proteomes" id="UP000076858"/>
    </source>
</evidence>
<comment type="caution">
    <text evidence="1">The sequence shown here is derived from an EMBL/GenBank/DDBJ whole genome shotgun (WGS) entry which is preliminary data.</text>
</comment>
<dbReference type="Proteomes" id="UP000076858">
    <property type="component" value="Unassembled WGS sequence"/>
</dbReference>
<keyword evidence="2" id="KW-1185">Reference proteome</keyword>
<proteinExistence type="predicted"/>
<name>A0A165A2W1_9CRUS</name>
<protein>
    <submittedName>
        <fullName evidence="1">Uncharacterized protein</fullName>
    </submittedName>
</protein>
<accession>A0A165A2W1</accession>